<dbReference type="InterPro" id="IPR022907">
    <property type="entry name" value="VapC_family"/>
</dbReference>
<feature type="binding site" evidence="6">
    <location>
        <position position="104"/>
    </location>
    <ligand>
        <name>Mg(2+)</name>
        <dbReference type="ChEBI" id="CHEBI:18420"/>
    </ligand>
</feature>
<evidence type="ECO:0000256" key="6">
    <source>
        <dbReference type="HAMAP-Rule" id="MF_00265"/>
    </source>
</evidence>
<comment type="caution">
    <text evidence="8">The sequence shown here is derived from an EMBL/GenBank/DDBJ whole genome shotgun (WGS) entry which is preliminary data.</text>
</comment>
<comment type="cofactor">
    <cofactor evidence="6">
        <name>Mg(2+)</name>
        <dbReference type="ChEBI" id="CHEBI:18420"/>
    </cofactor>
</comment>
<dbReference type="Pfam" id="PF01850">
    <property type="entry name" value="PIN"/>
    <property type="match status" value="1"/>
</dbReference>
<organism evidence="8 9">
    <name type="scientific">Gordonia mangrovi</name>
    <dbReference type="NCBI Taxonomy" id="2665643"/>
    <lineage>
        <taxon>Bacteria</taxon>
        <taxon>Bacillati</taxon>
        <taxon>Actinomycetota</taxon>
        <taxon>Actinomycetes</taxon>
        <taxon>Mycobacteriales</taxon>
        <taxon>Gordoniaceae</taxon>
        <taxon>Gordonia</taxon>
    </lineage>
</organism>
<dbReference type="Proteomes" id="UP000475545">
    <property type="component" value="Unassembled WGS sequence"/>
</dbReference>
<evidence type="ECO:0000313" key="9">
    <source>
        <dbReference type="Proteomes" id="UP000475545"/>
    </source>
</evidence>
<accession>A0A6L7GTG9</accession>
<comment type="similarity">
    <text evidence="6">Belongs to the PINc/VapC protein family.</text>
</comment>
<dbReference type="EMBL" id="WMBR01000002">
    <property type="protein sequence ID" value="MXP21975.1"/>
    <property type="molecule type" value="Genomic_DNA"/>
</dbReference>
<evidence type="ECO:0000256" key="5">
    <source>
        <dbReference type="ARBA" id="ARBA00022842"/>
    </source>
</evidence>
<evidence type="ECO:0000256" key="3">
    <source>
        <dbReference type="ARBA" id="ARBA00022723"/>
    </source>
</evidence>
<evidence type="ECO:0000256" key="4">
    <source>
        <dbReference type="ARBA" id="ARBA00022801"/>
    </source>
</evidence>
<dbReference type="InterPro" id="IPR029060">
    <property type="entry name" value="PIN-like_dom_sf"/>
</dbReference>
<keyword evidence="9" id="KW-1185">Reference proteome</keyword>
<dbReference type="GO" id="GO:0090729">
    <property type="term" value="F:toxin activity"/>
    <property type="evidence" value="ECO:0007669"/>
    <property type="project" value="UniProtKB-KW"/>
</dbReference>
<feature type="domain" description="PIN" evidence="7">
    <location>
        <begin position="9"/>
        <end position="126"/>
    </location>
</feature>
<evidence type="ECO:0000259" key="7">
    <source>
        <dbReference type="Pfam" id="PF01850"/>
    </source>
</evidence>
<dbReference type="HAMAP" id="MF_00265">
    <property type="entry name" value="VapC_Nob1"/>
    <property type="match status" value="1"/>
</dbReference>
<sequence>MATNAEVLLLDTSAAIALVRPEQEGHSDVRAEAKGKTLGLSGHATFEMYSVLTRLPVPQRLTGRAAARLIATNFPHRCHLSPQHTAELVERFAAVGISGGAVYDGLVGAAAAHADLTLLSLDRRAEPIYRALGVRLKLL</sequence>
<protein>
    <recommendedName>
        <fullName evidence="6">Ribonuclease VapC</fullName>
        <shortName evidence="6">RNase VapC</shortName>
        <ecNumber evidence="6">3.1.-.-</ecNumber>
    </recommendedName>
    <alternativeName>
        <fullName evidence="6">Toxin VapC</fullName>
    </alternativeName>
</protein>
<keyword evidence="4 6" id="KW-0378">Hydrolase</keyword>
<keyword evidence="1 6" id="KW-1277">Toxin-antitoxin system</keyword>
<dbReference type="GO" id="GO:0004540">
    <property type="term" value="F:RNA nuclease activity"/>
    <property type="evidence" value="ECO:0007669"/>
    <property type="project" value="InterPro"/>
</dbReference>
<keyword evidence="6" id="KW-0800">Toxin</keyword>
<keyword evidence="2 6" id="KW-0540">Nuclease</keyword>
<dbReference type="SUPFAM" id="SSF88723">
    <property type="entry name" value="PIN domain-like"/>
    <property type="match status" value="1"/>
</dbReference>
<dbReference type="InterPro" id="IPR002716">
    <property type="entry name" value="PIN_dom"/>
</dbReference>
<dbReference type="RefSeq" id="WP_160902097.1">
    <property type="nucleotide sequence ID" value="NZ_CP102850.1"/>
</dbReference>
<dbReference type="AlphaFoldDB" id="A0A6L7GTG9"/>
<name>A0A6L7GTG9_9ACTN</name>
<gene>
    <name evidence="6" type="primary">vapC</name>
    <name evidence="8" type="ORF">GIY30_11510</name>
</gene>
<keyword evidence="3 6" id="KW-0479">Metal-binding</keyword>
<evidence type="ECO:0000256" key="1">
    <source>
        <dbReference type="ARBA" id="ARBA00022649"/>
    </source>
</evidence>
<keyword evidence="5 6" id="KW-0460">Magnesium</keyword>
<dbReference type="EC" id="3.1.-.-" evidence="6"/>
<dbReference type="Gene3D" id="3.40.50.1010">
    <property type="entry name" value="5'-nuclease"/>
    <property type="match status" value="1"/>
</dbReference>
<dbReference type="GO" id="GO:0016787">
    <property type="term" value="F:hydrolase activity"/>
    <property type="evidence" value="ECO:0007669"/>
    <property type="project" value="UniProtKB-KW"/>
</dbReference>
<dbReference type="CDD" id="cd18681">
    <property type="entry name" value="PIN_MtVapC27-VapC40_like"/>
    <property type="match status" value="1"/>
</dbReference>
<proteinExistence type="inferred from homology"/>
<reference evidence="8 9" key="1">
    <citation type="submission" date="2019-11" db="EMBL/GenBank/DDBJ databases">
        <title>Gordonia sp. nov., a novel actinobacterium isolated from mangrove soil in Hainan.</title>
        <authorList>
            <person name="Huang X."/>
            <person name="Xie Y."/>
            <person name="Chu X."/>
            <person name="Xiao K."/>
        </authorList>
    </citation>
    <scope>NUCLEOTIDE SEQUENCE [LARGE SCALE GENOMIC DNA]</scope>
    <source>
        <strain evidence="8 9">HNM0687</strain>
    </source>
</reference>
<evidence type="ECO:0000313" key="8">
    <source>
        <dbReference type="EMBL" id="MXP21975.1"/>
    </source>
</evidence>
<comment type="function">
    <text evidence="6">Toxic component of a toxin-antitoxin (TA) system. An RNase.</text>
</comment>
<dbReference type="GO" id="GO:0000287">
    <property type="term" value="F:magnesium ion binding"/>
    <property type="evidence" value="ECO:0007669"/>
    <property type="project" value="UniProtKB-UniRule"/>
</dbReference>
<evidence type="ECO:0000256" key="2">
    <source>
        <dbReference type="ARBA" id="ARBA00022722"/>
    </source>
</evidence>
<feature type="binding site" evidence="6">
    <location>
        <position position="11"/>
    </location>
    <ligand>
        <name>Mg(2+)</name>
        <dbReference type="ChEBI" id="CHEBI:18420"/>
    </ligand>
</feature>